<sequence>MYNNIDWWIDWYVDDYVELSKQQQKAFDAALTELHDWHRETQLPEYVNQLISLKEQVNRGITEQELVEHQEAVRVHWKTLMTKAAPEIAKLSKMLTKEQIKDLKGNIEKDNQKKWREFEALSMKEWRKERQDEQIQDLKEWVGKLDDKQKAKINELSLGYQRTFIHWMEYREQWQGVFFDLIDNEQLSKNYVLALSDLMINGRDKYRTDEYLEISNANNKVAQSIMLYQLTNLSSKQKRKFNREIENLIEDLTDLITD</sequence>
<organism evidence="1 2">
    <name type="scientific">Thalassotalea marina</name>
    <dbReference type="NCBI Taxonomy" id="1673741"/>
    <lineage>
        <taxon>Bacteria</taxon>
        <taxon>Pseudomonadati</taxon>
        <taxon>Pseudomonadota</taxon>
        <taxon>Gammaproteobacteria</taxon>
        <taxon>Alteromonadales</taxon>
        <taxon>Colwelliaceae</taxon>
        <taxon>Thalassotalea</taxon>
    </lineage>
</organism>
<name>A0A919EJX0_9GAMM</name>
<dbReference type="Proteomes" id="UP000623842">
    <property type="component" value="Unassembled WGS sequence"/>
</dbReference>
<keyword evidence="2" id="KW-1185">Reference proteome</keyword>
<dbReference type="AlphaFoldDB" id="A0A919EJX0"/>
<gene>
    <name evidence="1" type="ORF">GCM10017161_21310</name>
</gene>
<accession>A0A919EJX0</accession>
<protein>
    <submittedName>
        <fullName evidence="1">Uncharacterized protein</fullName>
    </submittedName>
</protein>
<dbReference type="Pfam" id="PF19795">
    <property type="entry name" value="DUF6279"/>
    <property type="match status" value="1"/>
</dbReference>
<proteinExistence type="predicted"/>
<reference evidence="1" key="1">
    <citation type="journal article" date="2014" name="Int. J. Syst. Evol. Microbiol.">
        <title>Complete genome sequence of Corynebacterium casei LMG S-19264T (=DSM 44701T), isolated from a smear-ripened cheese.</title>
        <authorList>
            <consortium name="US DOE Joint Genome Institute (JGI-PGF)"/>
            <person name="Walter F."/>
            <person name="Albersmeier A."/>
            <person name="Kalinowski J."/>
            <person name="Ruckert C."/>
        </authorList>
    </citation>
    <scope>NUCLEOTIDE SEQUENCE</scope>
    <source>
        <strain evidence="1">KCTC 42731</strain>
    </source>
</reference>
<evidence type="ECO:0000313" key="1">
    <source>
        <dbReference type="EMBL" id="GHF92845.1"/>
    </source>
</evidence>
<evidence type="ECO:0000313" key="2">
    <source>
        <dbReference type="Proteomes" id="UP000623842"/>
    </source>
</evidence>
<comment type="caution">
    <text evidence="1">The sequence shown here is derived from an EMBL/GenBank/DDBJ whole genome shotgun (WGS) entry which is preliminary data.</text>
</comment>
<dbReference type="PIRSF" id="PIRSF028200">
    <property type="entry name" value="UCP028200"/>
    <property type="match status" value="1"/>
</dbReference>
<reference evidence="1" key="2">
    <citation type="submission" date="2020-09" db="EMBL/GenBank/DDBJ databases">
        <authorList>
            <person name="Sun Q."/>
            <person name="Kim S."/>
        </authorList>
    </citation>
    <scope>NUCLEOTIDE SEQUENCE</scope>
    <source>
        <strain evidence="1">KCTC 42731</strain>
    </source>
</reference>
<dbReference type="EMBL" id="BNCK01000004">
    <property type="protein sequence ID" value="GHF92845.1"/>
    <property type="molecule type" value="Genomic_DNA"/>
</dbReference>
<dbReference type="InterPro" id="IPR016875">
    <property type="entry name" value="UCP028200"/>
</dbReference>